<keyword evidence="2" id="KW-0378">Hydrolase</keyword>
<organism evidence="9 10">
    <name type="scientific">Meyerozyma guilliermondii (strain ATCC 6260 / CBS 566 / DSM 6381 / JCM 1539 / NBRC 10279 / NRRL Y-324)</name>
    <name type="common">Yeast</name>
    <name type="synonym">Candida guilliermondii</name>
    <dbReference type="NCBI Taxonomy" id="294746"/>
    <lineage>
        <taxon>Eukaryota</taxon>
        <taxon>Fungi</taxon>
        <taxon>Dikarya</taxon>
        <taxon>Ascomycota</taxon>
        <taxon>Saccharomycotina</taxon>
        <taxon>Pichiomycetes</taxon>
        <taxon>Debaryomycetaceae</taxon>
        <taxon>Meyerozyma</taxon>
    </lineage>
</organism>
<evidence type="ECO:0000313" key="10">
    <source>
        <dbReference type="Proteomes" id="UP000001997"/>
    </source>
</evidence>
<dbReference type="InterPro" id="IPR057842">
    <property type="entry name" value="WH_MER3"/>
</dbReference>
<comment type="catalytic activity">
    <reaction evidence="7">
        <text>ATP + H2O = ADP + phosphate + H(+)</text>
        <dbReference type="Rhea" id="RHEA:13065"/>
        <dbReference type="ChEBI" id="CHEBI:15377"/>
        <dbReference type="ChEBI" id="CHEBI:15378"/>
        <dbReference type="ChEBI" id="CHEBI:30616"/>
        <dbReference type="ChEBI" id="CHEBI:43474"/>
        <dbReference type="ChEBI" id="CHEBI:456216"/>
        <dbReference type="EC" id="5.6.2.4"/>
    </reaction>
</comment>
<keyword evidence="10" id="KW-1185">Reference proteome</keyword>
<evidence type="ECO:0000256" key="7">
    <source>
        <dbReference type="ARBA" id="ARBA00048988"/>
    </source>
</evidence>
<dbReference type="Gene3D" id="1.10.10.10">
    <property type="entry name" value="Winged helix-like DNA-binding domain superfamily/Winged helix DNA-binding domain"/>
    <property type="match status" value="1"/>
</dbReference>
<evidence type="ECO:0000256" key="1">
    <source>
        <dbReference type="ARBA" id="ARBA00022741"/>
    </source>
</evidence>
<dbReference type="GO" id="GO:0005524">
    <property type="term" value="F:ATP binding"/>
    <property type="evidence" value="ECO:0007669"/>
    <property type="project" value="UniProtKB-KW"/>
</dbReference>
<sequence>MLVSIMEKCADPMTTPAKLEYYNYFLNEALPVESHVGSSLHDVLSHEISSRSLRAKQECIDWLTFTYFYRRIQLNPSFYDVKDTSHLGISEYLSELIENTLNDLAQAQMIELEDEDEEEEEEVISPLNGAMIAAYHNVSYLTMKEFSRLDNKAQNAWYTRGDHLGIRIRIATYS</sequence>
<dbReference type="KEGG" id="pgu:PGUG_04337"/>
<evidence type="ECO:0000256" key="2">
    <source>
        <dbReference type="ARBA" id="ARBA00022801"/>
    </source>
</evidence>
<evidence type="ECO:0000259" key="8">
    <source>
        <dbReference type="Pfam" id="PF23445"/>
    </source>
</evidence>
<name>A5DM36_PICGU</name>
<dbReference type="GO" id="GO:0016787">
    <property type="term" value="F:hydrolase activity"/>
    <property type="evidence" value="ECO:0007669"/>
    <property type="project" value="UniProtKB-KW"/>
</dbReference>
<dbReference type="InterPro" id="IPR036390">
    <property type="entry name" value="WH_DNA-bd_sf"/>
</dbReference>
<evidence type="ECO:0000256" key="4">
    <source>
        <dbReference type="ARBA" id="ARBA00022840"/>
    </source>
</evidence>
<keyword evidence="1" id="KW-0547">Nucleotide-binding</keyword>
<dbReference type="EC" id="5.6.2.4" evidence="6"/>
<dbReference type="FunFam" id="1.10.10.10:FF:000012">
    <property type="entry name" value="U5 small nuclear ribonucleoprotein helicase"/>
    <property type="match status" value="1"/>
</dbReference>
<dbReference type="SUPFAM" id="SSF46785">
    <property type="entry name" value="Winged helix' DNA-binding domain"/>
    <property type="match status" value="1"/>
</dbReference>
<dbReference type="OrthoDB" id="5575at2759"/>
<dbReference type="PANTHER" id="PTHR47835">
    <property type="entry name" value="HFM1, ATP DEPENDENT DNA HELICASE HOMOLOG"/>
    <property type="match status" value="1"/>
</dbReference>
<reference evidence="9 10" key="1">
    <citation type="journal article" date="2009" name="Nature">
        <title>Evolution of pathogenicity and sexual reproduction in eight Candida genomes.</title>
        <authorList>
            <person name="Butler G."/>
            <person name="Rasmussen M.D."/>
            <person name="Lin M.F."/>
            <person name="Santos M.A."/>
            <person name="Sakthikumar S."/>
            <person name="Munro C.A."/>
            <person name="Rheinbay E."/>
            <person name="Grabherr M."/>
            <person name="Forche A."/>
            <person name="Reedy J.L."/>
            <person name="Agrafioti I."/>
            <person name="Arnaud M.B."/>
            <person name="Bates S."/>
            <person name="Brown A.J."/>
            <person name="Brunke S."/>
            <person name="Costanzo M.C."/>
            <person name="Fitzpatrick D.A."/>
            <person name="de Groot P.W."/>
            <person name="Harris D."/>
            <person name="Hoyer L.L."/>
            <person name="Hube B."/>
            <person name="Klis F.M."/>
            <person name="Kodira C."/>
            <person name="Lennard N."/>
            <person name="Logue M.E."/>
            <person name="Martin R."/>
            <person name="Neiman A.M."/>
            <person name="Nikolaou E."/>
            <person name="Quail M.A."/>
            <person name="Quinn J."/>
            <person name="Santos M.C."/>
            <person name="Schmitzberger F.F."/>
            <person name="Sherlock G."/>
            <person name="Shah P."/>
            <person name="Silverstein K.A."/>
            <person name="Skrzypek M.S."/>
            <person name="Soll D."/>
            <person name="Staggs R."/>
            <person name="Stansfield I."/>
            <person name="Stumpf M.P."/>
            <person name="Sudbery P.E."/>
            <person name="Srikantha T."/>
            <person name="Zeng Q."/>
            <person name="Berman J."/>
            <person name="Berriman M."/>
            <person name="Heitman J."/>
            <person name="Gow N.A."/>
            <person name="Lorenz M.C."/>
            <person name="Birren B.W."/>
            <person name="Kellis M."/>
            <person name="Cuomo C.A."/>
        </authorList>
    </citation>
    <scope>NUCLEOTIDE SEQUENCE [LARGE SCALE GENOMIC DNA]</scope>
    <source>
        <strain evidence="10">ATCC 6260 / CBS 566 / DSM 6381 / JCM 1539 / NBRC 10279 / NRRL Y-324</strain>
    </source>
</reference>
<comment type="catalytic activity">
    <reaction evidence="5">
        <text>Couples ATP hydrolysis with the unwinding of duplex DNA by translocating in the 3'-5' direction.</text>
        <dbReference type="EC" id="5.6.2.4"/>
    </reaction>
</comment>
<dbReference type="HOGENOM" id="CLU_1540631_0_0_1"/>
<dbReference type="RefSeq" id="XP_001483608.2">
    <property type="nucleotide sequence ID" value="XM_001483558.1"/>
</dbReference>
<dbReference type="eggNOG" id="KOG0951">
    <property type="taxonomic scope" value="Eukaryota"/>
</dbReference>
<dbReference type="EMBL" id="CH408159">
    <property type="protein sequence ID" value="EDK40239.2"/>
    <property type="molecule type" value="Genomic_DNA"/>
</dbReference>
<dbReference type="GeneID" id="5125592"/>
<accession>A5DM36</accession>
<keyword evidence="3" id="KW-0347">Helicase</keyword>
<protein>
    <recommendedName>
        <fullName evidence="6">DNA 3'-5' helicase</fullName>
        <ecNumber evidence="6">5.6.2.4</ecNumber>
    </recommendedName>
</protein>
<dbReference type="Pfam" id="PF23445">
    <property type="entry name" value="WHD_SNRNP200"/>
    <property type="match status" value="1"/>
</dbReference>
<evidence type="ECO:0000313" key="9">
    <source>
        <dbReference type="EMBL" id="EDK40239.2"/>
    </source>
</evidence>
<dbReference type="InterPro" id="IPR036388">
    <property type="entry name" value="WH-like_DNA-bd_sf"/>
</dbReference>
<dbReference type="AlphaFoldDB" id="A5DM36"/>
<dbReference type="InterPro" id="IPR052247">
    <property type="entry name" value="Meiotic_Crossover_Helicase"/>
</dbReference>
<feature type="domain" description="MER3 helicase-like winged helix" evidence="8">
    <location>
        <begin position="33"/>
        <end position="114"/>
    </location>
</feature>
<dbReference type="InParanoid" id="A5DM36"/>
<dbReference type="Proteomes" id="UP000001997">
    <property type="component" value="Unassembled WGS sequence"/>
</dbReference>
<evidence type="ECO:0000256" key="5">
    <source>
        <dbReference type="ARBA" id="ARBA00034617"/>
    </source>
</evidence>
<evidence type="ECO:0000256" key="6">
    <source>
        <dbReference type="ARBA" id="ARBA00034808"/>
    </source>
</evidence>
<dbReference type="PANTHER" id="PTHR47835:SF3">
    <property type="entry name" value="HELICASE FOR MEIOSIS 1"/>
    <property type="match status" value="1"/>
</dbReference>
<proteinExistence type="predicted"/>
<gene>
    <name evidence="9" type="ORF">PGUG_04337</name>
</gene>
<keyword evidence="4" id="KW-0067">ATP-binding</keyword>
<dbReference type="STRING" id="294746.A5DM36"/>
<evidence type="ECO:0000256" key="3">
    <source>
        <dbReference type="ARBA" id="ARBA00022806"/>
    </source>
</evidence>
<dbReference type="GO" id="GO:0043138">
    <property type="term" value="F:3'-5' DNA helicase activity"/>
    <property type="evidence" value="ECO:0007669"/>
    <property type="project" value="UniProtKB-EC"/>
</dbReference>
<dbReference type="VEuPathDB" id="FungiDB:PGUG_04337"/>